<dbReference type="CDD" id="cd01651">
    <property type="entry name" value="RT_G2_intron"/>
    <property type="match status" value="1"/>
</dbReference>
<dbReference type="Pfam" id="PF13655">
    <property type="entry name" value="RVT_N"/>
    <property type="match status" value="1"/>
</dbReference>
<organism evidence="3 4">
    <name type="scientific">Candidatus Methanofishera endochildressiae</name>
    <dbReference type="NCBI Taxonomy" id="2738884"/>
    <lineage>
        <taxon>Bacteria</taxon>
        <taxon>Pseudomonadati</taxon>
        <taxon>Pseudomonadota</taxon>
        <taxon>Gammaproteobacteria</taxon>
        <taxon>Candidatus Methanofishera</taxon>
    </lineage>
</organism>
<dbReference type="GO" id="GO:0003964">
    <property type="term" value="F:RNA-directed DNA polymerase activity"/>
    <property type="evidence" value="ECO:0007669"/>
    <property type="project" value="UniProtKB-KW"/>
</dbReference>
<protein>
    <submittedName>
        <fullName evidence="3">Group II intron reverse transcriptase/maturase</fullName>
        <ecNumber evidence="3">2.7.7.49</ecNumber>
    </submittedName>
</protein>
<evidence type="ECO:0000256" key="1">
    <source>
        <dbReference type="ARBA" id="ARBA00034120"/>
    </source>
</evidence>
<evidence type="ECO:0000259" key="2">
    <source>
        <dbReference type="PROSITE" id="PS50878"/>
    </source>
</evidence>
<sequence length="500" mass="58390">MTAFMAGAPSANKQNWNQVNWSLVQSLVNRLQMRIAEAVRQGRWHKVKVLQYLLSRSFYARMLAVKRIISNKGKRTSGIDGVIWKTHQHYWCAVSELKIRGYKAHPLRRCWIPKSNGKLRPLGIPIMHDRAMQALYALTLKPVAETLGDKHSYGFREKRSLHDAIKQCFIALATRRAAPWVLDADIKACFDRISHDWLLEHIPLPKKVLKQWLKSGYMEQSKYYDSHEGTPQGGIISPILANMALDGLEDIVIKGRNKKRRKLNVIRYADDFVITGATESILRDEILPAVKDFLKPRGLSLSEEKTHLRPIEEGFDFLGFTLRKFNGKLITKPSQKKVTRFRHSLNTFFKESQNLPFDVMLKKLNSKLRGWAFSNRQVVAKRLFSTLDNDIYFGLQRWLRCRHRNKTNAWIIHRYRSRIEGRSNFGTFVVNKQGNRQWLGLFRMADVPIRYHVKVRGDANPYDSAYREYFKDRAEKRCRTRNYDRLFLASTSLERALIRG</sequence>
<evidence type="ECO:0000313" key="3">
    <source>
        <dbReference type="EMBL" id="NYT47009.1"/>
    </source>
</evidence>
<dbReference type="EMBL" id="JACCHS010000068">
    <property type="protein sequence ID" value="NYT47009.1"/>
    <property type="molecule type" value="Genomic_DNA"/>
</dbReference>
<dbReference type="Proteomes" id="UP000537890">
    <property type="component" value="Unassembled WGS sequence"/>
</dbReference>
<name>A0A7Z0MNM5_9GAMM</name>
<accession>A0A7Z0MNM5</accession>
<dbReference type="NCBIfam" id="TIGR04416">
    <property type="entry name" value="group_II_RT_mat"/>
    <property type="match status" value="1"/>
</dbReference>
<dbReference type="InterPro" id="IPR013597">
    <property type="entry name" value="Mat_intron_G2"/>
</dbReference>
<proteinExistence type="inferred from homology"/>
<dbReference type="InterPro" id="IPR043502">
    <property type="entry name" value="DNA/RNA_pol_sf"/>
</dbReference>
<gene>
    <name evidence="3" type="primary">ltrA</name>
    <name evidence="3" type="ORF">H0A75_04730</name>
</gene>
<dbReference type="InterPro" id="IPR000477">
    <property type="entry name" value="RT_dom"/>
</dbReference>
<evidence type="ECO:0000313" key="4">
    <source>
        <dbReference type="Proteomes" id="UP000537890"/>
    </source>
</evidence>
<reference evidence="3 4" key="1">
    <citation type="submission" date="2020-05" db="EMBL/GenBank/DDBJ databases">
        <title>Horizontal transmission and recombination maintain forever young bacterial symbiont genomes.</title>
        <authorList>
            <person name="Russell S.L."/>
            <person name="Pepper-Tunick E."/>
            <person name="Svedberg J."/>
            <person name="Byrne A."/>
            <person name="Ruelas Castillo J."/>
            <person name="Vollmers C."/>
            <person name="Beinart R.A."/>
            <person name="Corbett-Detig R."/>
        </authorList>
    </citation>
    <scope>NUCLEOTIDE SEQUENCE [LARGE SCALE GENOMIC DNA]</scope>
    <source>
        <strain evidence="3">4727-3</strain>
    </source>
</reference>
<dbReference type="InterPro" id="IPR051083">
    <property type="entry name" value="GrpII_Intron_Splice-Mob/Def"/>
</dbReference>
<dbReference type="Pfam" id="PF00078">
    <property type="entry name" value="RVT_1"/>
    <property type="match status" value="1"/>
</dbReference>
<comment type="similarity">
    <text evidence="1">Belongs to the bacterial reverse transcriptase family.</text>
</comment>
<dbReference type="PANTHER" id="PTHR34047">
    <property type="entry name" value="NUCLEAR INTRON MATURASE 1, MITOCHONDRIAL-RELATED"/>
    <property type="match status" value="1"/>
</dbReference>
<keyword evidence="3" id="KW-0695">RNA-directed DNA polymerase</keyword>
<comment type="caution">
    <text evidence="3">The sequence shown here is derived from an EMBL/GenBank/DDBJ whole genome shotgun (WGS) entry which is preliminary data.</text>
</comment>
<dbReference type="PANTHER" id="PTHR34047:SF8">
    <property type="entry name" value="PROTEIN YKFC"/>
    <property type="match status" value="1"/>
</dbReference>
<dbReference type="Pfam" id="PF08388">
    <property type="entry name" value="GIIM"/>
    <property type="match status" value="1"/>
</dbReference>
<keyword evidence="3" id="KW-0548">Nucleotidyltransferase</keyword>
<dbReference type="InterPro" id="IPR030931">
    <property type="entry name" value="Group_II_RT_mat"/>
</dbReference>
<keyword evidence="3" id="KW-0808">Transferase</keyword>
<dbReference type="EC" id="2.7.7.49" evidence="3"/>
<dbReference type="SUPFAM" id="SSF56672">
    <property type="entry name" value="DNA/RNA polymerases"/>
    <property type="match status" value="1"/>
</dbReference>
<dbReference type="InterPro" id="IPR025960">
    <property type="entry name" value="RVT_N"/>
</dbReference>
<feature type="domain" description="Reverse transcriptase" evidence="2">
    <location>
        <begin position="93"/>
        <end position="322"/>
    </location>
</feature>
<dbReference type="PROSITE" id="PS50878">
    <property type="entry name" value="RT_POL"/>
    <property type="match status" value="1"/>
</dbReference>
<dbReference type="AlphaFoldDB" id="A0A7Z0MNM5"/>